<reference evidence="3" key="2">
    <citation type="journal article" date="2024" name="Antonie Van Leeuwenhoek">
        <title>Roseihalotalea indica gen. nov., sp. nov., a halophilic Bacteroidetes from mesopelagic Southwest Indian Ocean with higher carbohydrate metabolic potential.</title>
        <authorList>
            <person name="Chen B."/>
            <person name="Zhang M."/>
            <person name="Lin D."/>
            <person name="Ye J."/>
            <person name="Tang K."/>
        </authorList>
    </citation>
    <scope>NUCLEOTIDE SEQUENCE</scope>
    <source>
        <strain evidence="3">TK19036</strain>
    </source>
</reference>
<dbReference type="InterPro" id="IPR006015">
    <property type="entry name" value="Universal_stress_UspA"/>
</dbReference>
<name>A0AA49GLV5_9BACT</name>
<accession>A0AA49GLV5</accession>
<sequence length="270" mass="31227">MMEIQKILILIDLSEETPSLFTYGLQLAQAWNAEVWVQHIYYIPPDLAGEVFIPMDALKKYEHQAHKAFEQLKESANLSTDREPHFLISHGDFVVQANQLIDQEGIDLVMVGNRGGGYSANILGSHTLKAIYHIHGPVLSVPKEALFRPFHRIAFATDWHNHSPKALDQLIVLARHFKAHLDIIHVSQKHGKPMEEVSRQTYDLGEVSHTFYYLWVKEIEEGLQQHLVEHQNDLIVLVPHHHTFFDWLFQKSVTRQMAYHTQIPLLTLKE</sequence>
<feature type="domain" description="UspA" evidence="2">
    <location>
        <begin position="4"/>
        <end position="142"/>
    </location>
</feature>
<evidence type="ECO:0000313" key="3">
    <source>
        <dbReference type="EMBL" id="WKN34591.1"/>
    </source>
</evidence>
<dbReference type="PRINTS" id="PR01438">
    <property type="entry name" value="UNVRSLSTRESS"/>
</dbReference>
<dbReference type="Pfam" id="PF00582">
    <property type="entry name" value="Usp"/>
    <property type="match status" value="1"/>
</dbReference>
<dbReference type="Gene3D" id="3.40.50.12370">
    <property type="match status" value="1"/>
</dbReference>
<protein>
    <submittedName>
        <fullName evidence="3">Universal stress protein</fullName>
    </submittedName>
</protein>
<organism evidence="3">
    <name type="scientific">Roseihalotalea indica</name>
    <dbReference type="NCBI Taxonomy" id="2867963"/>
    <lineage>
        <taxon>Bacteria</taxon>
        <taxon>Pseudomonadati</taxon>
        <taxon>Bacteroidota</taxon>
        <taxon>Cytophagia</taxon>
        <taxon>Cytophagales</taxon>
        <taxon>Catalimonadaceae</taxon>
        <taxon>Roseihalotalea</taxon>
    </lineage>
</organism>
<dbReference type="AlphaFoldDB" id="A0AA49GLV5"/>
<dbReference type="CDD" id="cd00293">
    <property type="entry name" value="USP-like"/>
    <property type="match status" value="2"/>
</dbReference>
<dbReference type="PANTHER" id="PTHR46268">
    <property type="entry name" value="STRESS RESPONSE PROTEIN NHAX"/>
    <property type="match status" value="1"/>
</dbReference>
<dbReference type="SUPFAM" id="SSF52402">
    <property type="entry name" value="Adenine nucleotide alpha hydrolases-like"/>
    <property type="match status" value="2"/>
</dbReference>
<evidence type="ECO:0000256" key="1">
    <source>
        <dbReference type="ARBA" id="ARBA00008791"/>
    </source>
</evidence>
<dbReference type="InterPro" id="IPR006016">
    <property type="entry name" value="UspA"/>
</dbReference>
<dbReference type="PANTHER" id="PTHR46268:SF6">
    <property type="entry name" value="UNIVERSAL STRESS PROTEIN UP12"/>
    <property type="match status" value="1"/>
</dbReference>
<evidence type="ECO:0000259" key="2">
    <source>
        <dbReference type="Pfam" id="PF00582"/>
    </source>
</evidence>
<proteinExistence type="inferred from homology"/>
<reference evidence="3" key="1">
    <citation type="journal article" date="2023" name="Comput. Struct. Biotechnol. J.">
        <title>Discovery of a novel marine Bacteroidetes with a rich repertoire of carbohydrate-active enzymes.</title>
        <authorList>
            <person name="Chen B."/>
            <person name="Liu G."/>
            <person name="Chen Q."/>
            <person name="Wang H."/>
            <person name="Liu L."/>
            <person name="Tang K."/>
        </authorList>
    </citation>
    <scope>NUCLEOTIDE SEQUENCE</scope>
    <source>
        <strain evidence="3">TK19036</strain>
    </source>
</reference>
<dbReference type="EMBL" id="CP120682">
    <property type="protein sequence ID" value="WKN34591.1"/>
    <property type="molecule type" value="Genomic_DNA"/>
</dbReference>
<gene>
    <name evidence="3" type="ORF">K4G66_19650</name>
</gene>
<comment type="similarity">
    <text evidence="1">Belongs to the universal stress protein A family.</text>
</comment>